<dbReference type="PANTHER" id="PTHR14517:SF6">
    <property type="entry name" value="RE41410P"/>
    <property type="match status" value="1"/>
</dbReference>
<reference evidence="12" key="1">
    <citation type="submission" date="2021-02" db="EMBL/GenBank/DDBJ databases">
        <authorList>
            <person name="Nowell W R."/>
        </authorList>
    </citation>
    <scope>NUCLEOTIDE SEQUENCE</scope>
</reference>
<accession>A0A819NRV2</accession>
<evidence type="ECO:0000313" key="13">
    <source>
        <dbReference type="Proteomes" id="UP000663823"/>
    </source>
</evidence>
<evidence type="ECO:0000256" key="3">
    <source>
        <dbReference type="ARBA" id="ARBA00022490"/>
    </source>
</evidence>
<name>A0A819NRV2_9BILA</name>
<dbReference type="EMBL" id="CAJOAX010007108">
    <property type="protein sequence ID" value="CAF4000890.1"/>
    <property type="molecule type" value="Genomic_DNA"/>
</dbReference>
<evidence type="ECO:0000256" key="10">
    <source>
        <dbReference type="SAM" id="Coils"/>
    </source>
</evidence>
<organism evidence="12 13">
    <name type="scientific">Rotaria sordida</name>
    <dbReference type="NCBI Taxonomy" id="392033"/>
    <lineage>
        <taxon>Eukaryota</taxon>
        <taxon>Metazoa</taxon>
        <taxon>Spiralia</taxon>
        <taxon>Gnathifera</taxon>
        <taxon>Rotifera</taxon>
        <taxon>Eurotatoria</taxon>
        <taxon>Bdelloidea</taxon>
        <taxon>Philodinida</taxon>
        <taxon>Philodinidae</taxon>
        <taxon>Rotaria</taxon>
    </lineage>
</organism>
<dbReference type="AlphaFoldDB" id="A0A819NRV2"/>
<feature type="coiled-coil region" evidence="10">
    <location>
        <begin position="70"/>
        <end position="112"/>
    </location>
</feature>
<comment type="caution">
    <text evidence="12">The sequence shown here is derived from an EMBL/GenBank/DDBJ whole genome shotgun (WGS) entry which is preliminary data.</text>
</comment>
<feature type="region of interest" description="Disordered" evidence="11">
    <location>
        <begin position="167"/>
        <end position="190"/>
    </location>
</feature>
<evidence type="ECO:0000256" key="9">
    <source>
        <dbReference type="ARBA" id="ARBA00046435"/>
    </source>
</evidence>
<evidence type="ECO:0000256" key="11">
    <source>
        <dbReference type="SAM" id="MobiDB-lite"/>
    </source>
</evidence>
<keyword evidence="4" id="KW-0282">Flagellum</keyword>
<dbReference type="Pfam" id="PF05914">
    <property type="entry name" value="RIB43A"/>
    <property type="match status" value="1"/>
</dbReference>
<evidence type="ECO:0000313" key="12">
    <source>
        <dbReference type="EMBL" id="CAF4000890.1"/>
    </source>
</evidence>
<sequence>MPARVSDDDPRCCLSSLQKFQGEDLNSRARKKYQQEQLREWSRMQQEDQQRAQQQQQAADHLFYAKQNELDQRSIELQQAEEDCRKAINESIKNYNDALYRETQERRALKKRQEEYDNFSEMANMITSDLLTENPDQAISQFGPHRIVPDRWKGMNEDQIRRIREEQQHQIEEKKRRNEEEQQHEDELNRRRIAEAKVGMIVEKNLERERRTFEHDLYNDNQRLANEQRNLKAYLDRVIYTNQPTAAYFMQFNTSSR</sequence>
<evidence type="ECO:0000256" key="6">
    <source>
        <dbReference type="ARBA" id="ARBA00023069"/>
    </source>
</evidence>
<comment type="subunit">
    <text evidence="9">Microtubule inner protein component of sperm flagellar doublet microtubules.</text>
</comment>
<evidence type="ECO:0000256" key="5">
    <source>
        <dbReference type="ARBA" id="ARBA00023054"/>
    </source>
</evidence>
<keyword evidence="6" id="KW-0969">Cilium</keyword>
<evidence type="ECO:0000256" key="8">
    <source>
        <dbReference type="ARBA" id="ARBA00023273"/>
    </source>
</evidence>
<gene>
    <name evidence="12" type="ORF">OTI717_LOCUS29005</name>
</gene>
<evidence type="ECO:0000256" key="2">
    <source>
        <dbReference type="ARBA" id="ARBA00006875"/>
    </source>
</evidence>
<keyword evidence="8" id="KW-0966">Cell projection</keyword>
<dbReference type="InterPro" id="IPR008805">
    <property type="entry name" value="RIB43A"/>
</dbReference>
<evidence type="ECO:0000256" key="1">
    <source>
        <dbReference type="ARBA" id="ARBA00004611"/>
    </source>
</evidence>
<comment type="similarity">
    <text evidence="2">Belongs to the RIB43A family.</text>
</comment>
<proteinExistence type="inferred from homology"/>
<comment type="subcellular location">
    <subcellularLocation>
        <location evidence="1">Cytoplasm</location>
        <location evidence="1">Cytoskeleton</location>
        <location evidence="1">Flagellum axoneme</location>
    </subcellularLocation>
</comment>
<evidence type="ECO:0000256" key="4">
    <source>
        <dbReference type="ARBA" id="ARBA00022846"/>
    </source>
</evidence>
<keyword evidence="5 10" id="KW-0175">Coiled coil</keyword>
<dbReference type="PANTHER" id="PTHR14517">
    <property type="entry name" value="RIB43A-RELATED"/>
    <property type="match status" value="1"/>
</dbReference>
<keyword evidence="3" id="KW-0963">Cytoplasm</keyword>
<keyword evidence="7" id="KW-0206">Cytoskeleton</keyword>
<protein>
    <recommendedName>
        <fullName evidence="14">RIB43A-like with coiled-coils protein 2</fullName>
    </recommendedName>
</protein>
<evidence type="ECO:0000256" key="7">
    <source>
        <dbReference type="ARBA" id="ARBA00023212"/>
    </source>
</evidence>
<evidence type="ECO:0008006" key="14">
    <source>
        <dbReference type="Google" id="ProtNLM"/>
    </source>
</evidence>
<dbReference type="Proteomes" id="UP000663823">
    <property type="component" value="Unassembled WGS sequence"/>
</dbReference>